<reference evidence="3" key="1">
    <citation type="submission" date="2017-06" db="EMBL/GenBank/DDBJ databases">
        <authorList>
            <person name="Cremers G."/>
        </authorList>
    </citation>
    <scope>NUCLEOTIDE SEQUENCE [LARGE SCALE GENOMIC DNA]</scope>
</reference>
<feature type="region of interest" description="Disordered" evidence="1">
    <location>
        <begin position="43"/>
        <end position="90"/>
    </location>
</feature>
<evidence type="ECO:0000313" key="2">
    <source>
        <dbReference type="EMBL" id="SNQ62346.1"/>
    </source>
</evidence>
<proteinExistence type="predicted"/>
<dbReference type="AlphaFoldDB" id="A0A284VST6"/>
<keyword evidence="3" id="KW-1185">Reference proteome</keyword>
<protein>
    <submittedName>
        <fullName evidence="2">Uncharacterized protein</fullName>
    </submittedName>
</protein>
<gene>
    <name evidence="2" type="ORF">MNV_70018</name>
</gene>
<accession>A0A284VST6</accession>
<dbReference type="Proteomes" id="UP000218615">
    <property type="component" value="Unassembled WGS sequence"/>
</dbReference>
<evidence type="ECO:0000313" key="3">
    <source>
        <dbReference type="Proteomes" id="UP000218615"/>
    </source>
</evidence>
<name>A0A284VST6_9EURY</name>
<dbReference type="EMBL" id="FZMP01000218">
    <property type="protein sequence ID" value="SNQ62346.1"/>
    <property type="molecule type" value="Genomic_DNA"/>
</dbReference>
<evidence type="ECO:0000256" key="1">
    <source>
        <dbReference type="SAM" id="MobiDB-lite"/>
    </source>
</evidence>
<organism evidence="2 3">
    <name type="scientific">Candidatus Methanoperedens nitratireducens</name>
    <dbReference type="NCBI Taxonomy" id="1392998"/>
    <lineage>
        <taxon>Archaea</taxon>
        <taxon>Methanobacteriati</taxon>
        <taxon>Methanobacteriota</taxon>
        <taxon>Stenosarchaea group</taxon>
        <taxon>Methanomicrobia</taxon>
        <taxon>Methanosarcinales</taxon>
        <taxon>ANME-2 cluster</taxon>
        <taxon>Candidatus Methanoperedentaceae</taxon>
        <taxon>Candidatus Methanoperedens</taxon>
    </lineage>
</organism>
<sequence length="90" mass="9683">MINKSLRYYSRGKIIGGENVKNEFFLGLIVVLLLMTSGTVTTGAASNAMPGDSNLPHCSAEWTPDSGDEHAEGGVPLDHNNPEDCEMDNM</sequence>